<feature type="transmembrane region" description="Helical" evidence="7">
    <location>
        <begin position="325"/>
        <end position="349"/>
    </location>
</feature>
<keyword evidence="5 7" id="KW-0472">Membrane</keyword>
<evidence type="ECO:0000256" key="5">
    <source>
        <dbReference type="ARBA" id="ARBA00023136"/>
    </source>
</evidence>
<dbReference type="GO" id="GO:0005886">
    <property type="term" value="C:plasma membrane"/>
    <property type="evidence" value="ECO:0007669"/>
    <property type="project" value="UniProtKB-SubCell"/>
</dbReference>
<name>A0A6N7XHS6_9FIRM</name>
<dbReference type="Pfam" id="PF02687">
    <property type="entry name" value="FtsX"/>
    <property type="match status" value="1"/>
</dbReference>
<gene>
    <name evidence="9" type="ORF">FYJ71_08165</name>
</gene>
<feature type="transmembrane region" description="Helical" evidence="7">
    <location>
        <begin position="245"/>
        <end position="266"/>
    </location>
</feature>
<evidence type="ECO:0000256" key="4">
    <source>
        <dbReference type="ARBA" id="ARBA00022989"/>
    </source>
</evidence>
<keyword evidence="10" id="KW-1185">Reference proteome</keyword>
<dbReference type="InterPro" id="IPR003838">
    <property type="entry name" value="ABC3_permease_C"/>
</dbReference>
<accession>A0A6N7XHS6</accession>
<dbReference type="RefSeq" id="WP_154538416.1">
    <property type="nucleotide sequence ID" value="NZ_VUNE01000004.1"/>
</dbReference>
<comment type="caution">
    <text evidence="9">The sequence shown here is derived from an EMBL/GenBank/DDBJ whole genome shotgun (WGS) entry which is preliminary data.</text>
</comment>
<keyword evidence="4 7" id="KW-1133">Transmembrane helix</keyword>
<dbReference type="GO" id="GO:0022857">
    <property type="term" value="F:transmembrane transporter activity"/>
    <property type="evidence" value="ECO:0007669"/>
    <property type="project" value="TreeGrafter"/>
</dbReference>
<evidence type="ECO:0000313" key="10">
    <source>
        <dbReference type="Proteomes" id="UP000440713"/>
    </source>
</evidence>
<comment type="subcellular location">
    <subcellularLocation>
        <location evidence="1">Cell membrane</location>
        <topology evidence="1">Multi-pass membrane protein</topology>
    </subcellularLocation>
</comment>
<evidence type="ECO:0000256" key="1">
    <source>
        <dbReference type="ARBA" id="ARBA00004651"/>
    </source>
</evidence>
<evidence type="ECO:0000259" key="8">
    <source>
        <dbReference type="Pfam" id="PF02687"/>
    </source>
</evidence>
<evidence type="ECO:0000256" key="2">
    <source>
        <dbReference type="ARBA" id="ARBA00022475"/>
    </source>
</evidence>
<feature type="transmembrane region" description="Helical" evidence="7">
    <location>
        <begin position="287"/>
        <end position="313"/>
    </location>
</feature>
<feature type="domain" description="ABC3 transporter permease C-terminal" evidence="8">
    <location>
        <begin position="246"/>
        <end position="355"/>
    </location>
</feature>
<keyword evidence="2" id="KW-1003">Cell membrane</keyword>
<evidence type="ECO:0000256" key="3">
    <source>
        <dbReference type="ARBA" id="ARBA00022692"/>
    </source>
</evidence>
<evidence type="ECO:0000256" key="7">
    <source>
        <dbReference type="SAM" id="Phobius"/>
    </source>
</evidence>
<proteinExistence type="inferred from homology"/>
<sequence length="367" mass="42899">MNNYKYILDLIRKIMKINKKINFVFMFSILVGILVPFILLGNISLLYKNYKNLEYNNRSYNYCVDIMNNKMIDEMTYNKISRDFKFNDIKLKIYDRIYINGNEEKPFILNTVDTKSKLKYKIDLVSGSSLVDSSNQCLINYKVSKYLKINTGDFISIGQQKYIVRGIFRGEMTDIYLDSNNYAKYLISKGKKLQQWIYINSDTDKSSIENMLSNIGIHDHYEISENGEMVKIQMREYKNNIRNEVIMSLMCTIYLLINLFIVIKIKTSKNKKLIYILLALGMNRKKIYSIIFIELLLLTLVPAILILSAVLYISDMGALINYVHISSTYMTGVLFLTILLVFVVTWLSLREYFSKTVIDLISDGDYV</sequence>
<dbReference type="AlphaFoldDB" id="A0A6N7XHS6"/>
<dbReference type="PANTHER" id="PTHR30572:SF4">
    <property type="entry name" value="ABC TRANSPORTER PERMEASE YTRF"/>
    <property type="match status" value="1"/>
</dbReference>
<evidence type="ECO:0000256" key="6">
    <source>
        <dbReference type="ARBA" id="ARBA00038076"/>
    </source>
</evidence>
<organism evidence="9 10">
    <name type="scientific">Peptostreptococcus porci</name>
    <dbReference type="NCBI Taxonomy" id="2652282"/>
    <lineage>
        <taxon>Bacteria</taxon>
        <taxon>Bacillati</taxon>
        <taxon>Bacillota</taxon>
        <taxon>Clostridia</taxon>
        <taxon>Peptostreptococcales</taxon>
        <taxon>Peptostreptococcaceae</taxon>
        <taxon>Peptostreptococcus</taxon>
    </lineage>
</organism>
<comment type="similarity">
    <text evidence="6">Belongs to the ABC-4 integral membrane protein family.</text>
</comment>
<protein>
    <submittedName>
        <fullName evidence="9">FtsX-like permease family protein</fullName>
    </submittedName>
</protein>
<keyword evidence="3 7" id="KW-0812">Transmembrane</keyword>
<reference evidence="9 10" key="1">
    <citation type="submission" date="2019-08" db="EMBL/GenBank/DDBJ databases">
        <title>In-depth cultivation of the pig gut microbiome towards novel bacterial diversity and tailored functional studies.</title>
        <authorList>
            <person name="Wylensek D."/>
            <person name="Hitch T.C.A."/>
            <person name="Clavel T."/>
        </authorList>
    </citation>
    <scope>NUCLEOTIDE SEQUENCE [LARGE SCALE GENOMIC DNA]</scope>
    <source>
        <strain evidence="9 10">WCA-SAB-591-4A-A</strain>
    </source>
</reference>
<evidence type="ECO:0000313" key="9">
    <source>
        <dbReference type="EMBL" id="MST62944.1"/>
    </source>
</evidence>
<dbReference type="PANTHER" id="PTHR30572">
    <property type="entry name" value="MEMBRANE COMPONENT OF TRANSPORTER-RELATED"/>
    <property type="match status" value="1"/>
</dbReference>
<dbReference type="InterPro" id="IPR050250">
    <property type="entry name" value="Macrolide_Exporter_MacB"/>
</dbReference>
<dbReference type="Proteomes" id="UP000440713">
    <property type="component" value="Unassembled WGS sequence"/>
</dbReference>
<dbReference type="EMBL" id="VUNE01000004">
    <property type="protein sequence ID" value="MST62944.1"/>
    <property type="molecule type" value="Genomic_DNA"/>
</dbReference>
<feature type="transmembrane region" description="Helical" evidence="7">
    <location>
        <begin position="21"/>
        <end position="47"/>
    </location>
</feature>